<dbReference type="Pfam" id="PF04127">
    <property type="entry name" value="DFP"/>
    <property type="match status" value="1"/>
</dbReference>
<name>S5M206_9MOLU</name>
<dbReference type="HOGENOM" id="CLU_033319_0_1_14"/>
<dbReference type="Proteomes" id="UP000014983">
    <property type="component" value="Chromosome"/>
</dbReference>
<dbReference type="PATRIC" id="fig|1276221.3.peg.395"/>
<dbReference type="AlphaFoldDB" id="S5M206"/>
<protein>
    <recommendedName>
        <fullName evidence="3">Coenzyme A biosynthesis bifunctional protein CoaBC</fullName>
        <ecNumber evidence="3">4.1.1.36</ecNumber>
        <ecNumber evidence="3">6.3.2.5</ecNumber>
    </recommendedName>
    <alternativeName>
        <fullName evidence="3">DNA/pantothenate metabolism flavoprotein</fullName>
    </alternativeName>
</protein>
<evidence type="ECO:0000256" key="3">
    <source>
        <dbReference type="RuleBase" id="RU364078"/>
    </source>
</evidence>
<evidence type="ECO:0000259" key="5">
    <source>
        <dbReference type="Pfam" id="PF04127"/>
    </source>
</evidence>
<dbReference type="GO" id="GO:0010181">
    <property type="term" value="F:FMN binding"/>
    <property type="evidence" value="ECO:0007669"/>
    <property type="project" value="InterPro"/>
</dbReference>
<comment type="catalytic activity">
    <reaction evidence="3">
        <text>N-[(R)-4-phosphopantothenoyl]-L-cysteine + H(+) = (R)-4'-phosphopantetheine + CO2</text>
        <dbReference type="Rhea" id="RHEA:16793"/>
        <dbReference type="ChEBI" id="CHEBI:15378"/>
        <dbReference type="ChEBI" id="CHEBI:16526"/>
        <dbReference type="ChEBI" id="CHEBI:59458"/>
        <dbReference type="ChEBI" id="CHEBI:61723"/>
        <dbReference type="EC" id="4.1.1.36"/>
    </reaction>
</comment>
<dbReference type="RefSeq" id="WP_020836335.1">
    <property type="nucleotide sequence ID" value="NC_021833.1"/>
</dbReference>
<dbReference type="NCBIfam" id="TIGR00521">
    <property type="entry name" value="coaBC_dfp"/>
    <property type="match status" value="1"/>
</dbReference>
<dbReference type="GO" id="GO:0004633">
    <property type="term" value="F:phosphopantothenoylcysteine decarboxylase activity"/>
    <property type="evidence" value="ECO:0007669"/>
    <property type="project" value="UniProtKB-EC"/>
</dbReference>
<dbReference type="EMBL" id="CP005076">
    <property type="protein sequence ID" value="AGR42102.1"/>
    <property type="molecule type" value="Genomic_DNA"/>
</dbReference>
<dbReference type="GO" id="GO:0071513">
    <property type="term" value="C:phosphopantothenoylcysteine decarboxylase complex"/>
    <property type="evidence" value="ECO:0007669"/>
    <property type="project" value="TreeGrafter"/>
</dbReference>
<evidence type="ECO:0000259" key="4">
    <source>
        <dbReference type="Pfam" id="PF02441"/>
    </source>
</evidence>
<dbReference type="GO" id="GO:0004632">
    <property type="term" value="F:phosphopantothenate--cysteine ligase activity"/>
    <property type="evidence" value="ECO:0007669"/>
    <property type="project" value="UniProtKB-EC"/>
</dbReference>
<evidence type="ECO:0000313" key="6">
    <source>
        <dbReference type="EMBL" id="AGR42102.1"/>
    </source>
</evidence>
<comment type="catalytic activity">
    <reaction evidence="3">
        <text>(R)-4'-phosphopantothenate + L-cysteine + CTP = N-[(R)-4-phosphopantothenoyl]-L-cysteine + CMP + diphosphate + H(+)</text>
        <dbReference type="Rhea" id="RHEA:19397"/>
        <dbReference type="ChEBI" id="CHEBI:10986"/>
        <dbReference type="ChEBI" id="CHEBI:15378"/>
        <dbReference type="ChEBI" id="CHEBI:33019"/>
        <dbReference type="ChEBI" id="CHEBI:35235"/>
        <dbReference type="ChEBI" id="CHEBI:37563"/>
        <dbReference type="ChEBI" id="CHEBI:59458"/>
        <dbReference type="ChEBI" id="CHEBI:60377"/>
        <dbReference type="EC" id="6.3.2.5"/>
    </reaction>
</comment>
<keyword evidence="3" id="KW-0436">Ligase</keyword>
<keyword evidence="1 3" id="KW-0210">Decarboxylase</keyword>
<dbReference type="InterPro" id="IPR036551">
    <property type="entry name" value="Flavin_trans-like"/>
</dbReference>
<dbReference type="SUPFAM" id="SSF102645">
    <property type="entry name" value="CoaB-like"/>
    <property type="match status" value="1"/>
</dbReference>
<feature type="domain" description="Flavoprotein" evidence="4">
    <location>
        <begin position="3"/>
        <end position="134"/>
    </location>
</feature>
<keyword evidence="3" id="KW-0285">Flavoprotein</keyword>
<comment type="similarity">
    <text evidence="3">In the N-terminal section; belongs to the HFCD (homo-oligomeric flavin containing Cys decarboxylase) superfamily.</text>
</comment>
<accession>S5M206</accession>
<dbReference type="InterPro" id="IPR007085">
    <property type="entry name" value="DNA/pantothenate-metab_flavo_C"/>
</dbReference>
<dbReference type="SUPFAM" id="SSF52507">
    <property type="entry name" value="Homo-oligomeric flavin-containing Cys decarboxylases, HFCD"/>
    <property type="match status" value="1"/>
</dbReference>
<dbReference type="UniPathway" id="UPA00241">
    <property type="reaction ID" value="UER00353"/>
</dbReference>
<dbReference type="KEGG" id="sdi:SDIMI_v3c03980"/>
<gene>
    <name evidence="6" type="primary">dfp</name>
    <name evidence="6" type="ORF">SDIMI_v3c03980</name>
</gene>
<organism evidence="6 7">
    <name type="scientific">Spiroplasma diminutum CUAS-1</name>
    <dbReference type="NCBI Taxonomy" id="1276221"/>
    <lineage>
        <taxon>Bacteria</taxon>
        <taxon>Bacillati</taxon>
        <taxon>Mycoplasmatota</taxon>
        <taxon>Mollicutes</taxon>
        <taxon>Entomoplasmatales</taxon>
        <taxon>Spiroplasmataceae</taxon>
        <taxon>Spiroplasma</taxon>
    </lineage>
</organism>
<sequence length="392" mass="44858">MKKQINLIISGGIAASKSIELYNLLKKDFEVKLIVTKNAKKFIKLENLEYIDEIFDRDFYDSHHYGDHIKIAFESTLNIVYPASYNFIGKIANGISDDIASLVFAVSNYNTILFPSMNSNMYLNPILTKNKDLLLSTGNVHWVEPKYGKLASGHEGIGRALEPFEAFKIIKELNYEFKNLKDKDILLNFGKTRSYIDKVRYITNASSGKMGLELKKLLKTNSKSLITVFGDTLNPLNQDDNNFYVKTNNEMLEKMLENYYYSDIVICSAALYDFEVENYIDQKIEKRAMSEDSMNIKLTEATDVLKELGKLKTNQYLVGFSLANDFDLNKAWVKVKEKNLDMLIVNLSSAMESDTNKIKILLAKNNEIIDFDSNTKDKIALDILQTINDNLY</sequence>
<dbReference type="PANTHER" id="PTHR14359">
    <property type="entry name" value="HOMO-OLIGOMERIC FLAVIN CONTAINING CYS DECARBOXYLASE FAMILY"/>
    <property type="match status" value="1"/>
</dbReference>
<keyword evidence="2 3" id="KW-0456">Lyase</keyword>
<dbReference type="Pfam" id="PF02441">
    <property type="entry name" value="Flavoprotein"/>
    <property type="match status" value="1"/>
</dbReference>
<dbReference type="Gene3D" id="3.40.50.1950">
    <property type="entry name" value="Flavin prenyltransferase-like"/>
    <property type="match status" value="1"/>
</dbReference>
<dbReference type="OrthoDB" id="9802554at2"/>
<dbReference type="GO" id="GO:0015937">
    <property type="term" value="P:coenzyme A biosynthetic process"/>
    <property type="evidence" value="ECO:0007669"/>
    <property type="project" value="UniProtKB-UniPathway"/>
</dbReference>
<dbReference type="Gene3D" id="3.40.50.10300">
    <property type="entry name" value="CoaB-like"/>
    <property type="match status" value="1"/>
</dbReference>
<evidence type="ECO:0000256" key="1">
    <source>
        <dbReference type="ARBA" id="ARBA00022793"/>
    </source>
</evidence>
<reference evidence="6 7" key="1">
    <citation type="journal article" date="2013" name="Genome Biol. Evol.">
        <title>Comparison of metabolic capacities and inference of gene content evolution in mosquito-associated Spiroplasma diminutum and S. taiwanense.</title>
        <authorList>
            <person name="Lo W.S."/>
            <person name="Ku C."/>
            <person name="Chen L.L."/>
            <person name="Chang T.H."/>
            <person name="Kuo C.H."/>
        </authorList>
    </citation>
    <scope>NUCLEOTIDE SEQUENCE [LARGE SCALE GENOMIC DNA]</scope>
    <source>
        <strain evidence="6">CUAS-1</strain>
    </source>
</reference>
<dbReference type="InterPro" id="IPR005252">
    <property type="entry name" value="CoaBC"/>
</dbReference>
<comment type="pathway">
    <text evidence="3">Cofactor biosynthesis; coenzyme A biosynthesis; CoA from (R)-pantothenate: step 2/5.</text>
</comment>
<dbReference type="EC" id="6.3.2.5" evidence="3"/>
<keyword evidence="3" id="KW-0288">FMN</keyword>
<dbReference type="InterPro" id="IPR035929">
    <property type="entry name" value="CoaB-like_sf"/>
</dbReference>
<comment type="pathway">
    <text evidence="3">Cofactor biosynthesis; coenzyme A biosynthesis; CoA from (R)-pantothenate: step 3/5.</text>
</comment>
<dbReference type="EC" id="4.1.1.36" evidence="3"/>
<proteinExistence type="inferred from homology"/>
<comment type="function">
    <text evidence="3">Catalyzes two steps in the biosynthesis of coenzyme A. In the first step cysteine is conjugated to 4'-phosphopantothenate to form 4-phosphopantothenoylcysteine, in the latter compound is decarboxylated to form 4'-phosphopantotheine.</text>
</comment>
<evidence type="ECO:0000256" key="2">
    <source>
        <dbReference type="ARBA" id="ARBA00023239"/>
    </source>
</evidence>
<feature type="domain" description="DNA/pantothenate metabolism flavoprotein C-terminal" evidence="5">
    <location>
        <begin position="180"/>
        <end position="388"/>
    </location>
</feature>
<dbReference type="STRING" id="1276221.SDIMI_v3c03980"/>
<dbReference type="FunCoup" id="S5M206">
    <property type="interactions" value="204"/>
</dbReference>
<keyword evidence="7" id="KW-1185">Reference proteome</keyword>
<dbReference type="PANTHER" id="PTHR14359:SF6">
    <property type="entry name" value="PHOSPHOPANTOTHENOYLCYSTEINE DECARBOXYLASE"/>
    <property type="match status" value="1"/>
</dbReference>
<dbReference type="InParanoid" id="S5M206"/>
<evidence type="ECO:0000313" key="7">
    <source>
        <dbReference type="Proteomes" id="UP000014983"/>
    </source>
</evidence>
<dbReference type="eggNOG" id="COG0452">
    <property type="taxonomic scope" value="Bacteria"/>
</dbReference>
<dbReference type="GO" id="GO:0015941">
    <property type="term" value="P:pantothenate catabolic process"/>
    <property type="evidence" value="ECO:0007669"/>
    <property type="project" value="InterPro"/>
</dbReference>
<dbReference type="InterPro" id="IPR003382">
    <property type="entry name" value="Flavoprotein"/>
</dbReference>
<comment type="cofactor">
    <cofactor evidence="3">
        <name>FMN</name>
        <dbReference type="ChEBI" id="CHEBI:58210"/>
    </cofactor>
</comment>
<comment type="similarity">
    <text evidence="3">In the C-terminal section; belongs to the PPC synthetase family.</text>
</comment>